<keyword evidence="2" id="KW-1185">Reference proteome</keyword>
<dbReference type="EMBL" id="AGNK02002172">
    <property type="status" value="NOT_ANNOTATED_CDS"/>
    <property type="molecule type" value="Genomic_DNA"/>
</dbReference>
<sequence length="79" mass="8246">MSRATEIPSSAPSFDVCPSKVVHGMPRPSGFQIASKDNLQTKSSVFGVILFSKTSSATELTLNLGGSLEMGNSSIDKGL</sequence>
<evidence type="ECO:0000313" key="2">
    <source>
        <dbReference type="Proteomes" id="UP000004995"/>
    </source>
</evidence>
<accession>K3Y0I3</accession>
<reference evidence="1" key="2">
    <citation type="submission" date="2018-08" db="UniProtKB">
        <authorList>
            <consortium name="EnsemblPlants"/>
        </authorList>
    </citation>
    <scope>IDENTIFICATION</scope>
    <source>
        <strain evidence="1">Yugu1</strain>
    </source>
</reference>
<dbReference type="AlphaFoldDB" id="K3Y0I3"/>
<dbReference type="EnsemblPlants" id="KQL08988">
    <property type="protein sequence ID" value="KQL08988"/>
    <property type="gene ID" value="SETIT_007694mg"/>
</dbReference>
<organism evidence="1 2">
    <name type="scientific">Setaria italica</name>
    <name type="common">Foxtail millet</name>
    <name type="synonym">Panicum italicum</name>
    <dbReference type="NCBI Taxonomy" id="4555"/>
    <lineage>
        <taxon>Eukaryota</taxon>
        <taxon>Viridiplantae</taxon>
        <taxon>Streptophyta</taxon>
        <taxon>Embryophyta</taxon>
        <taxon>Tracheophyta</taxon>
        <taxon>Spermatophyta</taxon>
        <taxon>Magnoliopsida</taxon>
        <taxon>Liliopsida</taxon>
        <taxon>Poales</taxon>
        <taxon>Poaceae</taxon>
        <taxon>PACMAD clade</taxon>
        <taxon>Panicoideae</taxon>
        <taxon>Panicodae</taxon>
        <taxon>Paniceae</taxon>
        <taxon>Cenchrinae</taxon>
        <taxon>Setaria</taxon>
    </lineage>
</organism>
<dbReference type="Proteomes" id="UP000004995">
    <property type="component" value="Unassembled WGS sequence"/>
</dbReference>
<dbReference type="InParanoid" id="K3Y0I3"/>
<dbReference type="HOGENOM" id="CLU_2610569_0_0_1"/>
<name>K3Y0I3_SETIT</name>
<evidence type="ECO:0000313" key="1">
    <source>
        <dbReference type="EnsemblPlants" id="KQL08988"/>
    </source>
</evidence>
<proteinExistence type="predicted"/>
<reference evidence="2" key="1">
    <citation type="journal article" date="2012" name="Nat. Biotechnol.">
        <title>Reference genome sequence of the model plant Setaria.</title>
        <authorList>
            <person name="Bennetzen J.L."/>
            <person name="Schmutz J."/>
            <person name="Wang H."/>
            <person name="Percifield R."/>
            <person name="Hawkins J."/>
            <person name="Pontaroli A.C."/>
            <person name="Estep M."/>
            <person name="Feng L."/>
            <person name="Vaughn J.N."/>
            <person name="Grimwood J."/>
            <person name="Jenkins J."/>
            <person name="Barry K."/>
            <person name="Lindquist E."/>
            <person name="Hellsten U."/>
            <person name="Deshpande S."/>
            <person name="Wang X."/>
            <person name="Wu X."/>
            <person name="Mitros T."/>
            <person name="Triplett J."/>
            <person name="Yang X."/>
            <person name="Ye C.Y."/>
            <person name="Mauro-Herrera M."/>
            <person name="Wang L."/>
            <person name="Li P."/>
            <person name="Sharma M."/>
            <person name="Sharma R."/>
            <person name="Ronald P.C."/>
            <person name="Panaud O."/>
            <person name="Kellogg E.A."/>
            <person name="Brutnell T.P."/>
            <person name="Doust A.N."/>
            <person name="Tuskan G.A."/>
            <person name="Rokhsar D."/>
            <person name="Devos K.M."/>
        </authorList>
    </citation>
    <scope>NUCLEOTIDE SEQUENCE [LARGE SCALE GENOMIC DNA]</scope>
    <source>
        <strain evidence="2">cv. Yugu1</strain>
    </source>
</reference>
<protein>
    <submittedName>
        <fullName evidence="1">Uncharacterized protein</fullName>
    </submittedName>
</protein>
<dbReference type="Gramene" id="KQL08988">
    <property type="protein sequence ID" value="KQL08988"/>
    <property type="gene ID" value="SETIT_007694mg"/>
</dbReference>